<dbReference type="AlphaFoldDB" id="A0A7H1KNE7"/>
<gene>
    <name evidence="1" type="ORF">EKMJPAOO_00011</name>
</gene>
<accession>A0A7H1KNE7</accession>
<reference evidence="1" key="1">
    <citation type="submission" date="2020-07" db="EMBL/GenBank/DDBJ databases">
        <title>Unique genomic features of the anaerobic methanotrophic archaea.</title>
        <authorList>
            <person name="Chadwick G.L."/>
            <person name="Skennerton C.T."/>
            <person name="Laso-Perez R."/>
            <person name="Leu A.O."/>
            <person name="Speth D.R."/>
            <person name="Yu H."/>
            <person name="Morgan-Lang C."/>
            <person name="Hatzenpichler R."/>
            <person name="Goudeau D."/>
            <person name="Malmstrom R."/>
            <person name="Brazelton W.J."/>
            <person name="Woyke T."/>
            <person name="Hallam S.J."/>
            <person name="Tyson G.W."/>
            <person name="Wegener G."/>
            <person name="Boetius A."/>
            <person name="Orphan V."/>
        </authorList>
    </citation>
    <scope>NUCLEOTIDE SEQUENCE</scope>
</reference>
<name>A0A7H1KNE7_9EURY</name>
<sequence>MKVGADPEMTPRQEFRPVPYALSLVPGAKIIGAAQWNLNVETTHPSGGALRGEASAASGTNYGVVGVSGSPDGYGGYFYNNGGGVGVYGRGGKYGGYFDGNVRINQPEPTIVLHDTDGGGAKARIVFENTDQLVIQGEDDADESLGVYSTFSKNRDHDANIKVYGSATNTWGNYIGIAHDGTDGIIGTDVGDLLLNPAGNVGIGTAAPTHTFHVKTGDPVGLFESTGSHAYLRLYTKEGINRRVEFANRPGGRAAIWVSEAGDAFNVLRNGNVGIGTSKPNDKLEVAGGALRFGSGSYKAGGVETGRIFVDTGGTVSGFSNDAWIFEKSDGNTENPDSPIAFVTVGGDDVVRPRLVIQGKGNVGIGTTKPEAKLDVAGTLRTSDLEVVKQNWAYIDVRSSGEGTDAVLRLYDGNDFWSFHNDDSKSNALSVRFNNAEKIKVTSKGDLSVSGTKNFLIDHPLDPEHKELIHSTLEGPEAGVFYRGEAQLSNGEATVMLPDYFEALTRKEDRTVLLTPKFEGDEQVSMLAASEVKDGKFRVRMIDSKNPSQKFYWEVKAVRADVEILEVEGTKTLSQ</sequence>
<dbReference type="EMBL" id="MT776523">
    <property type="protein sequence ID" value="QNT35461.1"/>
    <property type="molecule type" value="Genomic_DNA"/>
</dbReference>
<organism evidence="1">
    <name type="scientific">uncultured Methanosarcinales archaeon</name>
    <dbReference type="NCBI Taxonomy" id="183757"/>
    <lineage>
        <taxon>Archaea</taxon>
        <taxon>Methanobacteriati</taxon>
        <taxon>Methanobacteriota</taxon>
        <taxon>Stenosarchaea group</taxon>
        <taxon>Methanomicrobia</taxon>
        <taxon>Methanosarcinales</taxon>
        <taxon>environmental samples</taxon>
    </lineage>
</organism>
<protein>
    <submittedName>
        <fullName evidence="1">Uncharacterized protein</fullName>
    </submittedName>
</protein>
<proteinExistence type="predicted"/>
<evidence type="ECO:0000313" key="1">
    <source>
        <dbReference type="EMBL" id="QNT35461.1"/>
    </source>
</evidence>